<evidence type="ECO:0000313" key="1">
    <source>
        <dbReference type="EMBL" id="KAI0026396.1"/>
    </source>
</evidence>
<evidence type="ECO:0000313" key="2">
    <source>
        <dbReference type="Proteomes" id="UP000814128"/>
    </source>
</evidence>
<reference evidence="1" key="2">
    <citation type="journal article" date="2022" name="New Phytol.">
        <title>Evolutionary transition to the ectomycorrhizal habit in the genomes of a hyperdiverse lineage of mushroom-forming fungi.</title>
        <authorList>
            <person name="Looney B."/>
            <person name="Miyauchi S."/>
            <person name="Morin E."/>
            <person name="Drula E."/>
            <person name="Courty P.E."/>
            <person name="Kohler A."/>
            <person name="Kuo A."/>
            <person name="LaButti K."/>
            <person name="Pangilinan J."/>
            <person name="Lipzen A."/>
            <person name="Riley R."/>
            <person name="Andreopoulos W."/>
            <person name="He G."/>
            <person name="Johnson J."/>
            <person name="Nolan M."/>
            <person name="Tritt A."/>
            <person name="Barry K.W."/>
            <person name="Grigoriev I.V."/>
            <person name="Nagy L.G."/>
            <person name="Hibbett D."/>
            <person name="Henrissat B."/>
            <person name="Matheny P.B."/>
            <person name="Labbe J."/>
            <person name="Martin F.M."/>
        </authorList>
    </citation>
    <scope>NUCLEOTIDE SEQUENCE</scope>
    <source>
        <strain evidence="1">EC-137</strain>
    </source>
</reference>
<keyword evidence="2" id="KW-1185">Reference proteome</keyword>
<dbReference type="Proteomes" id="UP000814128">
    <property type="component" value="Unassembled WGS sequence"/>
</dbReference>
<feature type="non-terminal residue" evidence="1">
    <location>
        <position position="469"/>
    </location>
</feature>
<gene>
    <name evidence="1" type="ORF">K488DRAFT_92661</name>
</gene>
<sequence>MVLTETRKLRWIIYQVVYPSFLADEGNDLLEIKEQLTWKKVLQVDERKGKVQGIVLKIDEEMKNFSIYILLAIEKDTKTILERLSKNELMRAPSAMYGSGTTGDTPRREKCTKGTRVDVLKRISEWATDPSSPPIFWLSGMAGTGKSTIAYTVCHDFDEDDAVDGARLCASFFCSRQVEAQQQLQNIIPTLAYQLACQSRSFAGAVVDVNQMIIHDPSKHVKKLLVTPWKQSMKDRRDELPLSLIVIDALDEIANDGGEQLLKELINSIRSEGVQGLKILVTSRPHPDIVDATNSLPRDTIFHLEDIKDKDGTEDIRTFLAARLPKLHSSSSSDHSEGLEKLVNLAGGLFIFAATAARLISPPDAKLSVTEQADQLSKIIHNQDMPSSDRGNVRGVNTLYKQVLSDAIPPQHSLSRLRILHAVVCALQPLTIAALAELVAEDSKVKDEEAAELCVGALHSVLYVRDKHV</sequence>
<protein>
    <submittedName>
        <fullName evidence="1">Uncharacterized protein</fullName>
    </submittedName>
</protein>
<reference evidence="1" key="1">
    <citation type="submission" date="2021-02" db="EMBL/GenBank/DDBJ databases">
        <authorList>
            <consortium name="DOE Joint Genome Institute"/>
            <person name="Ahrendt S."/>
            <person name="Looney B.P."/>
            <person name="Miyauchi S."/>
            <person name="Morin E."/>
            <person name="Drula E."/>
            <person name="Courty P.E."/>
            <person name="Chicoki N."/>
            <person name="Fauchery L."/>
            <person name="Kohler A."/>
            <person name="Kuo A."/>
            <person name="Labutti K."/>
            <person name="Pangilinan J."/>
            <person name="Lipzen A."/>
            <person name="Riley R."/>
            <person name="Andreopoulos W."/>
            <person name="He G."/>
            <person name="Johnson J."/>
            <person name="Barry K.W."/>
            <person name="Grigoriev I.V."/>
            <person name="Nagy L."/>
            <person name="Hibbett D."/>
            <person name="Henrissat B."/>
            <person name="Matheny P.B."/>
            <person name="Labbe J."/>
            <person name="Martin F."/>
        </authorList>
    </citation>
    <scope>NUCLEOTIDE SEQUENCE</scope>
    <source>
        <strain evidence="1">EC-137</strain>
    </source>
</reference>
<comment type="caution">
    <text evidence="1">The sequence shown here is derived from an EMBL/GenBank/DDBJ whole genome shotgun (WGS) entry which is preliminary data.</text>
</comment>
<name>A0ACB8Q3U8_9AGAM</name>
<proteinExistence type="predicted"/>
<accession>A0ACB8Q3U8</accession>
<organism evidence="1 2">
    <name type="scientific">Vararia minispora EC-137</name>
    <dbReference type="NCBI Taxonomy" id="1314806"/>
    <lineage>
        <taxon>Eukaryota</taxon>
        <taxon>Fungi</taxon>
        <taxon>Dikarya</taxon>
        <taxon>Basidiomycota</taxon>
        <taxon>Agaricomycotina</taxon>
        <taxon>Agaricomycetes</taxon>
        <taxon>Russulales</taxon>
        <taxon>Lachnocladiaceae</taxon>
        <taxon>Vararia</taxon>
    </lineage>
</organism>
<dbReference type="EMBL" id="MU274640">
    <property type="protein sequence ID" value="KAI0026396.1"/>
    <property type="molecule type" value="Genomic_DNA"/>
</dbReference>